<sequence length="235" mass="24842">MYHRHNWPPPGRNDDGNYWQQVRLQAHGDPAVAAVAFLGLQSPQFPASVHHSSNNDCRRGGYGCEMFGEKVVGGGYGPEMAANISGPGPAAAAAANSSQPHPSHPAAALYSQAAAVAAASHVKNFIPRFDLLAAGAHDAMFGSCAYSTTATNHHTPATAPDAGPHSLMCHFPGAISGNTQYDSRVVTGSLYPWMRCSGVQMSFGLCLREGANNKLSFLLTFRISGEVGDFAREMK</sequence>
<name>A0A183IAV8_9BILA</name>
<proteinExistence type="predicted"/>
<gene>
    <name evidence="1" type="ORF">SBAD_LOCUS752</name>
</gene>
<dbReference type="AlphaFoldDB" id="A0A183IAV8"/>
<organism evidence="3">
    <name type="scientific">Soboliphyme baturini</name>
    <dbReference type="NCBI Taxonomy" id="241478"/>
    <lineage>
        <taxon>Eukaryota</taxon>
        <taxon>Metazoa</taxon>
        <taxon>Ecdysozoa</taxon>
        <taxon>Nematoda</taxon>
        <taxon>Enoplea</taxon>
        <taxon>Dorylaimia</taxon>
        <taxon>Dioctophymatida</taxon>
        <taxon>Dioctophymatoidea</taxon>
        <taxon>Soboliphymatidae</taxon>
        <taxon>Soboliphyme</taxon>
    </lineage>
</organism>
<evidence type="ECO:0000313" key="3">
    <source>
        <dbReference type="WBParaSite" id="SBAD_0000077501-mRNA-1"/>
    </source>
</evidence>
<protein>
    <submittedName>
        <fullName evidence="3">OAR domain-containing protein</fullName>
    </submittedName>
</protein>
<dbReference type="Proteomes" id="UP000270296">
    <property type="component" value="Unassembled WGS sequence"/>
</dbReference>
<keyword evidence="2" id="KW-1185">Reference proteome</keyword>
<evidence type="ECO:0000313" key="1">
    <source>
        <dbReference type="EMBL" id="VDO91995.1"/>
    </source>
</evidence>
<dbReference type="EMBL" id="UZAM01006617">
    <property type="protein sequence ID" value="VDO91995.1"/>
    <property type="molecule type" value="Genomic_DNA"/>
</dbReference>
<dbReference type="WBParaSite" id="SBAD_0000077501-mRNA-1">
    <property type="protein sequence ID" value="SBAD_0000077501-mRNA-1"/>
    <property type="gene ID" value="SBAD_0000077501"/>
</dbReference>
<evidence type="ECO:0000313" key="2">
    <source>
        <dbReference type="Proteomes" id="UP000270296"/>
    </source>
</evidence>
<reference evidence="3" key="1">
    <citation type="submission" date="2016-06" db="UniProtKB">
        <authorList>
            <consortium name="WormBaseParasite"/>
        </authorList>
    </citation>
    <scope>IDENTIFICATION</scope>
</reference>
<reference evidence="1 2" key="2">
    <citation type="submission" date="2018-11" db="EMBL/GenBank/DDBJ databases">
        <authorList>
            <consortium name="Pathogen Informatics"/>
        </authorList>
    </citation>
    <scope>NUCLEOTIDE SEQUENCE [LARGE SCALE GENOMIC DNA]</scope>
</reference>
<accession>A0A183IAV8</accession>